<accession>A0ABS3RI02</accession>
<dbReference type="Pfam" id="PF20059">
    <property type="entry name" value="DUF6458"/>
    <property type="match status" value="1"/>
</dbReference>
<dbReference type="InterPro" id="IPR045597">
    <property type="entry name" value="DUF6458"/>
</dbReference>
<evidence type="ECO:0000256" key="1">
    <source>
        <dbReference type="SAM" id="MobiDB-lite"/>
    </source>
</evidence>
<organism evidence="4 5">
    <name type="scientific">Actinomadura violacea</name>
    <dbReference type="NCBI Taxonomy" id="2819934"/>
    <lineage>
        <taxon>Bacteria</taxon>
        <taxon>Bacillati</taxon>
        <taxon>Actinomycetota</taxon>
        <taxon>Actinomycetes</taxon>
        <taxon>Streptosporangiales</taxon>
        <taxon>Thermomonosporaceae</taxon>
        <taxon>Actinomadura</taxon>
    </lineage>
</organism>
<dbReference type="EMBL" id="JAGEPF010000001">
    <property type="protein sequence ID" value="MBO2456360.1"/>
    <property type="molecule type" value="Genomic_DNA"/>
</dbReference>
<evidence type="ECO:0000313" key="5">
    <source>
        <dbReference type="Proteomes" id="UP000680206"/>
    </source>
</evidence>
<reference evidence="4 5" key="1">
    <citation type="submission" date="2021-03" db="EMBL/GenBank/DDBJ databases">
        <title>Actinomadura violae sp. nov., isolated from lichen in Thailand.</title>
        <authorList>
            <person name="Kanchanasin P."/>
            <person name="Saeng-In P."/>
            <person name="Phongsopitanun W."/>
            <person name="Yuki M."/>
            <person name="Kudo T."/>
            <person name="Ohkuma M."/>
            <person name="Tanasupawat S."/>
        </authorList>
    </citation>
    <scope>NUCLEOTIDE SEQUENCE [LARGE SCALE GENOMIC DNA]</scope>
    <source>
        <strain evidence="4 5">LCR2-06</strain>
    </source>
</reference>
<proteinExistence type="predicted"/>
<feature type="transmembrane region" description="Helical" evidence="2">
    <location>
        <begin position="30"/>
        <end position="51"/>
    </location>
</feature>
<evidence type="ECO:0000256" key="2">
    <source>
        <dbReference type="SAM" id="Phobius"/>
    </source>
</evidence>
<keyword evidence="2" id="KW-0472">Membrane</keyword>
<evidence type="ECO:0000313" key="4">
    <source>
        <dbReference type="EMBL" id="MBO2456360.1"/>
    </source>
</evidence>
<feature type="compositionally biased region" description="Basic and acidic residues" evidence="1">
    <location>
        <begin position="64"/>
        <end position="87"/>
    </location>
</feature>
<protein>
    <recommendedName>
        <fullName evidence="3">DUF6458 domain-containing protein</fullName>
    </recommendedName>
</protein>
<dbReference type="Proteomes" id="UP000680206">
    <property type="component" value="Unassembled WGS sequence"/>
</dbReference>
<name>A0ABS3RI02_9ACTN</name>
<keyword evidence="2" id="KW-0812">Transmembrane</keyword>
<feature type="region of interest" description="Disordered" evidence="1">
    <location>
        <begin position="56"/>
        <end position="87"/>
    </location>
</feature>
<gene>
    <name evidence="4" type="ORF">J4709_01990</name>
</gene>
<sequence length="87" mass="9360">MMPMAGGMALLTIGAVLAFAVTGSLRGIDLQTVGAILMVAGAILLLLHLVVRGRPRPKRWSARSRQDAMDDADRGPGRRGVRDDHER</sequence>
<keyword evidence="5" id="KW-1185">Reference proteome</keyword>
<evidence type="ECO:0000259" key="3">
    <source>
        <dbReference type="Pfam" id="PF20059"/>
    </source>
</evidence>
<comment type="caution">
    <text evidence="4">The sequence shown here is derived from an EMBL/GenBank/DDBJ whole genome shotgun (WGS) entry which is preliminary data.</text>
</comment>
<keyword evidence="2" id="KW-1133">Transmembrane helix</keyword>
<feature type="domain" description="DUF6458" evidence="3">
    <location>
        <begin position="7"/>
        <end position="59"/>
    </location>
</feature>